<dbReference type="PANTHER" id="PTHR43811">
    <property type="entry name" value="FKBP-TYPE PEPTIDYL-PROLYL CIS-TRANS ISOMERASE FKPA"/>
    <property type="match status" value="1"/>
</dbReference>
<organism evidence="8 9">
    <name type="scientific">Photobacterium aquae</name>
    <dbReference type="NCBI Taxonomy" id="1195763"/>
    <lineage>
        <taxon>Bacteria</taxon>
        <taxon>Pseudomonadati</taxon>
        <taxon>Pseudomonadota</taxon>
        <taxon>Gammaproteobacteria</taxon>
        <taxon>Vibrionales</taxon>
        <taxon>Vibrionaceae</taxon>
        <taxon>Photobacterium</taxon>
    </lineage>
</organism>
<dbReference type="Gene3D" id="3.10.50.40">
    <property type="match status" value="1"/>
</dbReference>
<dbReference type="PATRIC" id="fig|1195763.3.peg.4824"/>
<feature type="domain" description="PPIase FKBP-type" evidence="7">
    <location>
        <begin position="120"/>
        <end position="206"/>
    </location>
</feature>
<accession>A0A0J1GLM6</accession>
<dbReference type="Proteomes" id="UP000036097">
    <property type="component" value="Unassembled WGS sequence"/>
</dbReference>
<evidence type="ECO:0000256" key="3">
    <source>
        <dbReference type="ARBA" id="ARBA00023110"/>
    </source>
</evidence>
<proteinExistence type="inferred from homology"/>
<dbReference type="InterPro" id="IPR000774">
    <property type="entry name" value="PPIase_FKBP_N"/>
</dbReference>
<evidence type="ECO:0000256" key="1">
    <source>
        <dbReference type="ARBA" id="ARBA00000971"/>
    </source>
</evidence>
<evidence type="ECO:0000256" key="2">
    <source>
        <dbReference type="ARBA" id="ARBA00006577"/>
    </source>
</evidence>
<comment type="similarity">
    <text evidence="2 6">Belongs to the FKBP-type PPIase family.</text>
</comment>
<dbReference type="STRING" id="1195763.ABT56_22535"/>
<dbReference type="EMBL" id="LDOT01000066">
    <property type="protein sequence ID" value="KLV00344.1"/>
    <property type="molecule type" value="Genomic_DNA"/>
</dbReference>
<dbReference type="NCBIfam" id="NF008602">
    <property type="entry name" value="PRK11570.1"/>
    <property type="match status" value="1"/>
</dbReference>
<keyword evidence="3 5" id="KW-0697">Rotamase</keyword>
<dbReference type="AlphaFoldDB" id="A0A0J1GLM6"/>
<reference evidence="8 9" key="1">
    <citation type="submission" date="2015-05" db="EMBL/GenBank/DDBJ databases">
        <title>Photobacterium galathea sp. nov.</title>
        <authorList>
            <person name="Machado H."/>
            <person name="Gram L."/>
        </authorList>
    </citation>
    <scope>NUCLEOTIDE SEQUENCE [LARGE SCALE GENOMIC DNA]</scope>
    <source>
        <strain evidence="8 9">CGMCC 1.12159</strain>
    </source>
</reference>
<evidence type="ECO:0000256" key="5">
    <source>
        <dbReference type="PROSITE-ProRule" id="PRU00277"/>
    </source>
</evidence>
<dbReference type="FunFam" id="3.10.50.40:FF:000004">
    <property type="entry name" value="Peptidyl-prolyl cis-trans isomerase"/>
    <property type="match status" value="1"/>
</dbReference>
<dbReference type="RefSeq" id="WP_047881157.1">
    <property type="nucleotide sequence ID" value="NZ_LDOT01000066.1"/>
</dbReference>
<dbReference type="Gene3D" id="1.10.287.460">
    <property type="entry name" value="Peptidyl-prolyl cis-trans isomerase, FKBP-type, N-terminal domain"/>
    <property type="match status" value="1"/>
</dbReference>
<comment type="caution">
    <text evidence="8">The sequence shown here is derived from an EMBL/GenBank/DDBJ whole genome shotgun (WGS) entry which is preliminary data.</text>
</comment>
<dbReference type="InterPro" id="IPR036944">
    <property type="entry name" value="PPIase_FKBP_N_sf"/>
</dbReference>
<dbReference type="Pfam" id="PF00254">
    <property type="entry name" value="FKBP_C"/>
    <property type="match status" value="1"/>
</dbReference>
<keyword evidence="9" id="KW-1185">Reference proteome</keyword>
<dbReference type="EC" id="5.2.1.8" evidence="6"/>
<protein>
    <recommendedName>
        <fullName evidence="6">Peptidyl-prolyl cis-trans isomerase</fullName>
        <ecNumber evidence="6">5.2.1.8</ecNumber>
    </recommendedName>
</protein>
<dbReference type="PROSITE" id="PS50059">
    <property type="entry name" value="FKBP_PPIASE"/>
    <property type="match status" value="1"/>
</dbReference>
<dbReference type="GO" id="GO:0006457">
    <property type="term" value="P:protein folding"/>
    <property type="evidence" value="ECO:0007669"/>
    <property type="project" value="InterPro"/>
</dbReference>
<dbReference type="Pfam" id="PF01346">
    <property type="entry name" value="FKBP_N"/>
    <property type="match status" value="1"/>
</dbReference>
<dbReference type="InterPro" id="IPR046357">
    <property type="entry name" value="PPIase_dom_sf"/>
</dbReference>
<evidence type="ECO:0000313" key="9">
    <source>
        <dbReference type="Proteomes" id="UP000036097"/>
    </source>
</evidence>
<gene>
    <name evidence="8" type="ORF">ABT56_22535</name>
</gene>
<dbReference type="SUPFAM" id="SSF54534">
    <property type="entry name" value="FKBP-like"/>
    <property type="match status" value="1"/>
</dbReference>
<dbReference type="InterPro" id="IPR001179">
    <property type="entry name" value="PPIase_FKBP_dom"/>
</dbReference>
<dbReference type="GO" id="GO:0003755">
    <property type="term" value="F:peptidyl-prolyl cis-trans isomerase activity"/>
    <property type="evidence" value="ECO:0007669"/>
    <property type="project" value="UniProtKB-UniRule"/>
</dbReference>
<dbReference type="OrthoDB" id="9814548at2"/>
<evidence type="ECO:0000313" key="8">
    <source>
        <dbReference type="EMBL" id="KLV00344.1"/>
    </source>
</evidence>
<dbReference type="PANTHER" id="PTHR43811:SF23">
    <property type="entry name" value="FKBP-TYPE 22 KDA PEPTIDYL-PROLYL CIS-TRANS ISOMERASE"/>
    <property type="match status" value="1"/>
</dbReference>
<evidence type="ECO:0000256" key="6">
    <source>
        <dbReference type="RuleBase" id="RU003915"/>
    </source>
</evidence>
<evidence type="ECO:0000259" key="7">
    <source>
        <dbReference type="PROSITE" id="PS50059"/>
    </source>
</evidence>
<keyword evidence="4 5" id="KW-0413">Isomerase</keyword>
<evidence type="ECO:0000256" key="4">
    <source>
        <dbReference type="ARBA" id="ARBA00023235"/>
    </source>
</evidence>
<comment type="catalytic activity">
    <reaction evidence="1 5 6">
        <text>[protein]-peptidylproline (omega=180) = [protein]-peptidylproline (omega=0)</text>
        <dbReference type="Rhea" id="RHEA:16237"/>
        <dbReference type="Rhea" id="RHEA-COMP:10747"/>
        <dbReference type="Rhea" id="RHEA-COMP:10748"/>
        <dbReference type="ChEBI" id="CHEBI:83833"/>
        <dbReference type="ChEBI" id="CHEBI:83834"/>
        <dbReference type="EC" id="5.2.1.8"/>
    </reaction>
</comment>
<name>A0A0J1GLM6_9GAMM</name>
<sequence length="206" mass="21975">MSDVKLDTVETKASYGIGLQMGQQLAQSGLEGLNVAAIAKGIAASLAGEMPEIEVDDINNALRDLHMRAEEARQEQAKAAAADGEAFLQDNALRPEVTVTESGLQYEVLVAGNGEIPTADKTVRVHYHGELIDGTVFDSSVKRGQPAEFPVTGVIKGWVEALQLMPAGSKWKLYIPQDLAYGERGAGAAIPPYAALVFEVELLDIL</sequence>